<dbReference type="EMBL" id="CAJNOM010000033">
    <property type="protein sequence ID" value="CAF0865535.1"/>
    <property type="molecule type" value="Genomic_DNA"/>
</dbReference>
<dbReference type="Gene3D" id="2.20.110.10">
    <property type="entry name" value="Histone H3 K4-specific methyltransferase SET7/9 N-terminal domain"/>
    <property type="match status" value="1"/>
</dbReference>
<evidence type="ECO:0000256" key="2">
    <source>
        <dbReference type="SAM" id="MobiDB-lite"/>
    </source>
</evidence>
<dbReference type="SUPFAM" id="SSF82185">
    <property type="entry name" value="Histone H3 K4-specific methyltransferase SET7/9 N-terminal domain"/>
    <property type="match status" value="1"/>
</dbReference>
<dbReference type="OrthoDB" id="437960at2759"/>
<feature type="compositionally biased region" description="Polar residues" evidence="2">
    <location>
        <begin position="1"/>
        <end position="25"/>
    </location>
</feature>
<comment type="caution">
    <text evidence="3">The sequence shown here is derived from an EMBL/GenBank/DDBJ whole genome shotgun (WGS) entry which is preliminary data.</text>
</comment>
<dbReference type="EMBL" id="CAJNOM010000003">
    <property type="protein sequence ID" value="CAF0745568.1"/>
    <property type="molecule type" value="Genomic_DNA"/>
</dbReference>
<evidence type="ECO:0000313" key="5">
    <source>
        <dbReference type="EMBL" id="CAF0865535.1"/>
    </source>
</evidence>
<keyword evidence="6" id="KW-1185">Reference proteome</keyword>
<dbReference type="Proteomes" id="UP000663832">
    <property type="component" value="Unassembled WGS sequence"/>
</dbReference>
<sequence length="156" mass="17397">MTDNESLKSSISNRSTSFIRNTSTKPRTDSFIFPNGDRYDGEYTVTEEAQIMRHGQGKHTSADQQLIYEGTWKNDKMHGTGRLIYGNGTSYDGEFQSNYFEGLGTYAWPDGGQYTGLWKGSKPIGKAEYTGPKLGVPFVGIANGQQTHMRYKVSSL</sequence>
<protein>
    <submittedName>
        <fullName evidence="3">Uncharacterized protein</fullName>
    </submittedName>
</protein>
<dbReference type="Pfam" id="PF02493">
    <property type="entry name" value="MORN"/>
    <property type="match status" value="3"/>
</dbReference>
<organism evidence="3 6">
    <name type="scientific">Adineta steineri</name>
    <dbReference type="NCBI Taxonomy" id="433720"/>
    <lineage>
        <taxon>Eukaryota</taxon>
        <taxon>Metazoa</taxon>
        <taxon>Spiralia</taxon>
        <taxon>Gnathifera</taxon>
        <taxon>Rotifera</taxon>
        <taxon>Eurotatoria</taxon>
        <taxon>Bdelloidea</taxon>
        <taxon>Adinetida</taxon>
        <taxon>Adinetidae</taxon>
        <taxon>Adineta</taxon>
    </lineage>
</organism>
<name>A0A813P3Y4_9BILA</name>
<evidence type="ECO:0000256" key="1">
    <source>
        <dbReference type="ARBA" id="ARBA00022737"/>
    </source>
</evidence>
<dbReference type="PANTHER" id="PTHR46917:SF1">
    <property type="entry name" value="MORN REPEAT-CONTAINING PROTEIN 2"/>
    <property type="match status" value="1"/>
</dbReference>
<evidence type="ECO:0000313" key="6">
    <source>
        <dbReference type="Proteomes" id="UP000663832"/>
    </source>
</evidence>
<proteinExistence type="predicted"/>
<accession>A0A813P3Y4</accession>
<keyword evidence="1" id="KW-0677">Repeat</keyword>
<dbReference type="InterPro" id="IPR052849">
    <property type="entry name" value="MORN_repeat_protein"/>
</dbReference>
<feature type="region of interest" description="Disordered" evidence="2">
    <location>
        <begin position="1"/>
        <end position="30"/>
    </location>
</feature>
<evidence type="ECO:0000313" key="3">
    <source>
        <dbReference type="EMBL" id="CAF0745568.1"/>
    </source>
</evidence>
<evidence type="ECO:0000313" key="4">
    <source>
        <dbReference type="EMBL" id="CAF0757637.1"/>
    </source>
</evidence>
<dbReference type="AlphaFoldDB" id="A0A813P3Y4"/>
<dbReference type="SMART" id="SM00698">
    <property type="entry name" value="MORN"/>
    <property type="match status" value="3"/>
</dbReference>
<dbReference type="EMBL" id="CAJNOI010000006">
    <property type="protein sequence ID" value="CAF0757637.1"/>
    <property type="molecule type" value="Genomic_DNA"/>
</dbReference>
<dbReference type="PANTHER" id="PTHR46917">
    <property type="entry name" value="MORN REPEAT-CONTAINING PROTEIN 2"/>
    <property type="match status" value="1"/>
</dbReference>
<dbReference type="InterPro" id="IPR003409">
    <property type="entry name" value="MORN"/>
</dbReference>
<gene>
    <name evidence="4" type="ORF">BJG266_LOCUS2823</name>
    <name evidence="3" type="ORF">QVE165_LOCUS1177</name>
    <name evidence="5" type="ORF">QVE165_LOCUS7609</name>
</gene>
<reference evidence="3" key="1">
    <citation type="submission" date="2021-02" db="EMBL/GenBank/DDBJ databases">
        <authorList>
            <person name="Nowell W R."/>
        </authorList>
    </citation>
    <scope>NUCLEOTIDE SEQUENCE</scope>
</reference>
<dbReference type="Proteomes" id="UP000663877">
    <property type="component" value="Unassembled WGS sequence"/>
</dbReference>